<dbReference type="EMBL" id="KU886223">
    <property type="protein sequence ID" value="ANH51500.1"/>
    <property type="molecule type" value="Genomic_DNA"/>
</dbReference>
<evidence type="ECO:0000313" key="2">
    <source>
        <dbReference type="Proteomes" id="UP000222975"/>
    </source>
</evidence>
<gene>
    <name evidence="1" type="ORF">SIMMY50_38</name>
</gene>
<evidence type="ECO:0000313" key="1">
    <source>
        <dbReference type="EMBL" id="ANH51500.1"/>
    </source>
</evidence>
<accession>A0A173GD15</accession>
<dbReference type="Proteomes" id="UP000222975">
    <property type="component" value="Segment"/>
</dbReference>
<keyword evidence="2" id="KW-1185">Reference proteome</keyword>
<sequence>MDIQQYQPSAQILHLANLFCDYFNQSPNYYNLDLGNRIFVETSIYPITGVVDITPQRIERLQASHMTGQLAAVVDELLKLFPNMRYVSDECDGLLSLLCNGRAIEMTTVKGLCRGIVTLRGLVWLDRFDHDYLNPDAAHYEEMARLINIHLGMIKFQGTILKRFL</sequence>
<proteinExistence type="predicted"/>
<protein>
    <submittedName>
        <fullName evidence="1">Uncharacterized protein</fullName>
    </submittedName>
</protein>
<organism evidence="1 2">
    <name type="scientific">Erwinia phage vB_EamM_Simmy50</name>
    <dbReference type="NCBI Taxonomy" id="1815988"/>
    <lineage>
        <taxon>Viruses</taxon>
        <taxon>Duplodnaviria</taxon>
        <taxon>Heunggongvirae</taxon>
        <taxon>Uroviricota</taxon>
        <taxon>Caudoviricetes</taxon>
        <taxon>Chimalliviridae</taxon>
        <taxon>Agricanvirus</taxon>
        <taxon>Agricanvirus simmy50</taxon>
    </lineage>
</organism>
<reference evidence="2" key="1">
    <citation type="submission" date="2016-03" db="EMBL/GenBank/DDBJ databases">
        <authorList>
            <person name="Sharma R."/>
            <person name="Simister A.R."/>
            <person name="Berg J.A."/>
            <person name="Jensen G.L."/>
            <person name="Keele B.R."/>
            <person name="Ward M.E.H."/>
            <person name="Breakwell D.P."/>
            <person name="Hope S."/>
            <person name="Grose J.H."/>
        </authorList>
    </citation>
    <scope>NUCLEOTIDE SEQUENCE [LARGE SCALE GENOMIC DNA]</scope>
</reference>
<name>A0A173GD15_9CAUD</name>